<dbReference type="PANTHER" id="PTHR34979">
    <property type="entry name" value="INNER MEMBRANE PROTEIN YGAZ"/>
    <property type="match status" value="1"/>
</dbReference>
<evidence type="ECO:0000256" key="3">
    <source>
        <dbReference type="ARBA" id="ARBA00022448"/>
    </source>
</evidence>
<dbReference type="AlphaFoldDB" id="A0A084JCI1"/>
<feature type="transmembrane region" description="Helical" evidence="8">
    <location>
        <begin position="131"/>
        <end position="152"/>
    </location>
</feature>
<dbReference type="RefSeq" id="WP_038284709.1">
    <property type="nucleotide sequence ID" value="NZ_JPME01000042.1"/>
</dbReference>
<dbReference type="GO" id="GO:0005886">
    <property type="term" value="C:plasma membrane"/>
    <property type="evidence" value="ECO:0007669"/>
    <property type="project" value="UniProtKB-SubCell"/>
</dbReference>
<evidence type="ECO:0000313" key="10">
    <source>
        <dbReference type="Proteomes" id="UP000028525"/>
    </source>
</evidence>
<evidence type="ECO:0000256" key="4">
    <source>
        <dbReference type="ARBA" id="ARBA00022475"/>
    </source>
</evidence>
<keyword evidence="3" id="KW-0813">Transport</keyword>
<evidence type="ECO:0000256" key="7">
    <source>
        <dbReference type="ARBA" id="ARBA00023136"/>
    </source>
</evidence>
<evidence type="ECO:0000256" key="1">
    <source>
        <dbReference type="ARBA" id="ARBA00004651"/>
    </source>
</evidence>
<reference evidence="9 10" key="1">
    <citation type="submission" date="2014-07" db="EMBL/GenBank/DDBJ databases">
        <title>Draft genome of Clostridium celerecrescens 152B isolated from sediments associated with methane hydrate from Krishna Godavari basin.</title>
        <authorList>
            <person name="Honkalas V.S."/>
            <person name="Dabir A.P."/>
            <person name="Arora P."/>
            <person name="Dhakephalkar P.K."/>
        </authorList>
    </citation>
    <scope>NUCLEOTIDE SEQUENCE [LARGE SCALE GENOMIC DNA]</scope>
    <source>
        <strain evidence="9 10">152B</strain>
    </source>
</reference>
<dbReference type="InterPro" id="IPR011606">
    <property type="entry name" value="Brnchd-chn_aa_trnsp_permease"/>
</dbReference>
<dbReference type="EMBL" id="JPME01000042">
    <property type="protein sequence ID" value="KEZ86665.1"/>
    <property type="molecule type" value="Genomic_DNA"/>
</dbReference>
<keyword evidence="10" id="KW-1185">Reference proteome</keyword>
<comment type="similarity">
    <text evidence="2">Belongs to the AzlC family.</text>
</comment>
<evidence type="ECO:0000256" key="6">
    <source>
        <dbReference type="ARBA" id="ARBA00022989"/>
    </source>
</evidence>
<dbReference type="OrthoDB" id="3177005at2"/>
<feature type="transmembrane region" description="Helical" evidence="8">
    <location>
        <begin position="58"/>
        <end position="79"/>
    </location>
</feature>
<dbReference type="Pfam" id="PF03591">
    <property type="entry name" value="AzlC"/>
    <property type="match status" value="1"/>
</dbReference>
<keyword evidence="7 8" id="KW-0472">Membrane</keyword>
<evidence type="ECO:0000256" key="5">
    <source>
        <dbReference type="ARBA" id="ARBA00022692"/>
    </source>
</evidence>
<dbReference type="STRING" id="29354.IO98_22560"/>
<feature type="transmembrane region" description="Helical" evidence="8">
    <location>
        <begin position="20"/>
        <end position="38"/>
    </location>
</feature>
<comment type="caution">
    <text evidence="9">The sequence shown here is derived from an EMBL/GenBank/DDBJ whole genome shotgun (WGS) entry which is preliminary data.</text>
</comment>
<keyword evidence="4" id="KW-1003">Cell membrane</keyword>
<feature type="transmembrane region" description="Helical" evidence="8">
    <location>
        <begin position="159"/>
        <end position="178"/>
    </location>
</feature>
<evidence type="ECO:0000313" key="9">
    <source>
        <dbReference type="EMBL" id="KEZ86665.1"/>
    </source>
</evidence>
<protein>
    <submittedName>
        <fullName evidence="9">Branched-chain amino acid ABC transporter permease</fullName>
    </submittedName>
</protein>
<dbReference type="Proteomes" id="UP000028525">
    <property type="component" value="Unassembled WGS sequence"/>
</dbReference>
<feature type="transmembrane region" description="Helical" evidence="8">
    <location>
        <begin position="184"/>
        <end position="205"/>
    </location>
</feature>
<accession>A0A084JCI1</accession>
<organism evidence="9 10">
    <name type="scientific">Lacrimispora celerecrescens</name>
    <dbReference type="NCBI Taxonomy" id="29354"/>
    <lineage>
        <taxon>Bacteria</taxon>
        <taxon>Bacillati</taxon>
        <taxon>Bacillota</taxon>
        <taxon>Clostridia</taxon>
        <taxon>Lachnospirales</taxon>
        <taxon>Lachnospiraceae</taxon>
        <taxon>Lacrimispora</taxon>
    </lineage>
</organism>
<dbReference type="GO" id="GO:1903785">
    <property type="term" value="P:L-valine transmembrane transport"/>
    <property type="evidence" value="ECO:0007669"/>
    <property type="project" value="TreeGrafter"/>
</dbReference>
<evidence type="ECO:0000256" key="8">
    <source>
        <dbReference type="SAM" id="Phobius"/>
    </source>
</evidence>
<proteinExistence type="inferred from homology"/>
<feature type="transmembrane region" description="Helical" evidence="8">
    <location>
        <begin position="212"/>
        <end position="231"/>
    </location>
</feature>
<sequence length="240" mass="25566">MNTRREQLKSGIKDGIPICLGYFAVSFTFGIMAINYGLSPWQSIAISLTSLTSAGQFAGLGIITAGAPFAEMAIAQLVINLRYSLMSCSLSQKLDKTTPFYHRLLIGYGITDEIFGVSVCKPGPLNPWYCYGLFLLAVPGWTLGTAAGAFLGQLLPERALSALGVALYGMFLAIIIPPAKKDRILAGVTVVSMIFSLLFFLIPALNGVSSGLRLIILTVLIAGAAAVLFPVPDTMEVSHE</sequence>
<keyword evidence="6 8" id="KW-1133">Transmembrane helix</keyword>
<name>A0A084JCI1_9FIRM</name>
<keyword evidence="5 8" id="KW-0812">Transmembrane</keyword>
<dbReference type="PANTHER" id="PTHR34979:SF1">
    <property type="entry name" value="INNER MEMBRANE PROTEIN YGAZ"/>
    <property type="match status" value="1"/>
</dbReference>
<evidence type="ECO:0000256" key="2">
    <source>
        <dbReference type="ARBA" id="ARBA00010735"/>
    </source>
</evidence>
<gene>
    <name evidence="9" type="ORF">IO98_22560</name>
</gene>
<comment type="subcellular location">
    <subcellularLocation>
        <location evidence="1">Cell membrane</location>
        <topology evidence="1">Multi-pass membrane protein</topology>
    </subcellularLocation>
</comment>